<protein>
    <submittedName>
        <fullName evidence="4">Lipopolysaccharide assembly protein B</fullName>
    </submittedName>
</protein>
<dbReference type="Proteomes" id="UP000594463">
    <property type="component" value="Chromosome"/>
</dbReference>
<evidence type="ECO:0000313" key="5">
    <source>
        <dbReference type="Proteomes" id="UP000594463"/>
    </source>
</evidence>
<keyword evidence="2" id="KW-0802">TPR repeat</keyword>
<dbReference type="PROSITE" id="PS50293">
    <property type="entry name" value="TPR_REGION"/>
    <property type="match status" value="1"/>
</dbReference>
<feature type="repeat" description="TPR" evidence="2">
    <location>
        <begin position="270"/>
        <end position="303"/>
    </location>
</feature>
<name>A0A7T1ALX7_ATRLM</name>
<dbReference type="KEGG" id="alam:RT761_01565"/>
<dbReference type="PANTHER" id="PTHR12558">
    <property type="entry name" value="CELL DIVISION CYCLE 16,23,27"/>
    <property type="match status" value="1"/>
</dbReference>
<dbReference type="InterPro" id="IPR039565">
    <property type="entry name" value="BamD-like"/>
</dbReference>
<accession>A0A7T1ALX7</accession>
<feature type="repeat" description="TPR" evidence="2">
    <location>
        <begin position="911"/>
        <end position="944"/>
    </location>
</feature>
<dbReference type="RefSeq" id="WP_218110859.1">
    <property type="nucleotide sequence ID" value="NZ_CP065383.1"/>
</dbReference>
<dbReference type="Pfam" id="PF14559">
    <property type="entry name" value="TPR_19"/>
    <property type="match status" value="1"/>
</dbReference>
<evidence type="ECO:0000313" key="4">
    <source>
        <dbReference type="EMBL" id="QPM68347.1"/>
    </source>
</evidence>
<reference evidence="4 5" key="1">
    <citation type="journal article" date="2021" name="Nat. Commun.">
        <title>Isolation of a member of the candidate phylum Atribacteria reveals a unique cell membrane structure.</title>
        <authorList>
            <person name="Taiki K."/>
            <person name="Nobu M.K."/>
            <person name="Kusada H."/>
            <person name="Meng X.-Y."/>
            <person name="Hosoki N."/>
            <person name="Uematsu K."/>
            <person name="Yoshioka H."/>
            <person name="Kamagata Y."/>
            <person name="Tamaki H."/>
        </authorList>
    </citation>
    <scope>NUCLEOTIDE SEQUENCE [LARGE SCALE GENOMIC DNA]</scope>
    <source>
        <strain evidence="4 5">RT761</strain>
    </source>
</reference>
<dbReference type="PROSITE" id="PS50005">
    <property type="entry name" value="TPR"/>
    <property type="match status" value="8"/>
</dbReference>
<evidence type="ECO:0000256" key="2">
    <source>
        <dbReference type="PROSITE-ProRule" id="PRU00339"/>
    </source>
</evidence>
<keyword evidence="5" id="KW-1185">Reference proteome</keyword>
<sequence>MKFRFFSWLLGISLVFSLGIFSVYAQEATSIAIFPFSMRDEVDGYFGYYLRDLIKDAFDGIEQVEVIDNIMIDEILREAKIPRDVILVQSMAQVLGKRIGGDYILSGAYRIRQLGDKERLVVSVRLFDLRKEAMIDLKSNVFEVNNPDEFRQLIVPEVLKSLNIDFAEPVESFLYDPQLIFPLYRAVDKMDEALRTYGSAQFPDKPLWKEAFAEAQETIDTVPNYLESYYYLAYMYQKTGWLAKEVETMMKYVELLEGSGREKNSIQRATRAYLRLANSYLSQKKYEMAEESINQALQINPEIAEAYFLLGKIAYDQGKSAQAQEYWNKAYFLDPSLKEAQYFAGEAGKAAVYGKDAYESYRTGYTYYANGDLKTAEGYFRNAAQLNPNMKEAQYWLGRTLYDLGKLADAEVTWRKVIEIDPFDSQAKRFLERTIQEKQYGRNALSQFRQGFDLYQEAKYAEAIPCFEKAVQESPRFPEAHEYLARSYYLLGQKDKYLREREKSLNLIEQPTDKAWQYYLVGYELFSWNEKEKAIDYLQKAVEVDTSLSEAHLLLGEIYGSMNQWKQAAFHYGQASSIPEKNTEEDQSSVLWGASVSYIQLGEWAKAYEYLNELVKKYPYADFIEEAESLRIEAMVKMGQYRDARVGVQQFQLRFPSGRFRERVQFYNAFSFYQEKQWKEAAQALESFHKNYPQSQYRKEALEALGYSYRNLGQEEKARSYFSQIEGQENTFLVADTFYREKKWQQALSSFLEYLKTTPQGQYVQEARLKVASCYLETNQVELAEKLVDEITSSLDAKFQLDYLRLTIKLAYKKGNWQKVVEGVDQLEKQSGSLDEEYLYLLAWSQVKLGKESEARQLLEIAGLNPDEILSDSEIEKISDIMDVLRSGDYPSAISQLKELLTEGVNSENSAAVHFLYGKALYLNGDFNEATQYLKEAVAIESKDYREEACFYLGDIAYKNENWLEAAQWYQKLNIQDNLDLLWRLATSLDKSGEKDQALDIYKKLKGDNAYSERAGIIVLDTLYDQKKYQDFLKEATEYLRDHPSSVQNEEIIYMTAWSAYYLGNVPEALERISLYQDKYPQGGYFDELESLAVDLMIVQKNYQDVLNKLFSLENKLKGEKLEYTWYRIGSVYLKLEEYDRAAFYFEKLLGNVNGNYYTRGGYLMGVCLEYLEQPETALTFYHQVVNSGLEDEWVENSQKRISLLTED</sequence>
<dbReference type="Pfam" id="PF13181">
    <property type="entry name" value="TPR_8"/>
    <property type="match status" value="3"/>
</dbReference>
<dbReference type="Gene3D" id="1.25.40.10">
    <property type="entry name" value="Tetratricopeptide repeat domain"/>
    <property type="match status" value="8"/>
</dbReference>
<evidence type="ECO:0000259" key="3">
    <source>
        <dbReference type="Pfam" id="PF13525"/>
    </source>
</evidence>
<dbReference type="PANTHER" id="PTHR12558:SF13">
    <property type="entry name" value="CELL DIVISION CYCLE PROTEIN 27 HOMOLOG"/>
    <property type="match status" value="1"/>
</dbReference>
<dbReference type="Pfam" id="PF00515">
    <property type="entry name" value="TPR_1"/>
    <property type="match status" value="1"/>
</dbReference>
<dbReference type="Pfam" id="PF13525">
    <property type="entry name" value="YfiO"/>
    <property type="match status" value="1"/>
</dbReference>
<dbReference type="SMART" id="SM00028">
    <property type="entry name" value="TPR"/>
    <property type="match status" value="13"/>
</dbReference>
<dbReference type="InterPro" id="IPR019734">
    <property type="entry name" value="TPR_rpt"/>
</dbReference>
<feature type="repeat" description="TPR" evidence="2">
    <location>
        <begin position="515"/>
        <end position="548"/>
    </location>
</feature>
<feature type="repeat" description="TPR" evidence="2">
    <location>
        <begin position="391"/>
        <end position="424"/>
    </location>
</feature>
<proteinExistence type="predicted"/>
<feature type="repeat" description="TPR" evidence="2">
    <location>
        <begin position="1123"/>
        <end position="1156"/>
    </location>
</feature>
<dbReference type="SUPFAM" id="SSF48452">
    <property type="entry name" value="TPR-like"/>
    <property type="match status" value="4"/>
</dbReference>
<dbReference type="AlphaFoldDB" id="A0A7T1ALX7"/>
<feature type="repeat" description="TPR" evidence="2">
    <location>
        <begin position="444"/>
        <end position="477"/>
    </location>
</feature>
<organism evidence="4 5">
    <name type="scientific">Atribacter laminatus</name>
    <dbReference type="NCBI Taxonomy" id="2847778"/>
    <lineage>
        <taxon>Bacteria</taxon>
        <taxon>Pseudomonadati</taxon>
        <taxon>Atribacterota</taxon>
        <taxon>Atribacteria</taxon>
        <taxon>Atribacterales</taxon>
        <taxon>Atribacteraceae</taxon>
        <taxon>Atribacter</taxon>
    </lineage>
</organism>
<dbReference type="EMBL" id="CP065383">
    <property type="protein sequence ID" value="QPM68347.1"/>
    <property type="molecule type" value="Genomic_DNA"/>
</dbReference>
<dbReference type="InterPro" id="IPR011990">
    <property type="entry name" value="TPR-like_helical_dom_sf"/>
</dbReference>
<dbReference type="Pfam" id="PF13432">
    <property type="entry name" value="TPR_16"/>
    <property type="match status" value="2"/>
</dbReference>
<evidence type="ECO:0000256" key="1">
    <source>
        <dbReference type="ARBA" id="ARBA00022729"/>
    </source>
</evidence>
<gene>
    <name evidence="4" type="primary">lapB_2</name>
    <name evidence="4" type="ORF">RT761_01565</name>
</gene>
<feature type="repeat" description="TPR" evidence="2">
    <location>
        <begin position="304"/>
        <end position="337"/>
    </location>
</feature>
<keyword evidence="1" id="KW-0732">Signal</keyword>
<feature type="domain" description="Outer membrane lipoprotein BamD-like" evidence="3">
    <location>
        <begin position="586"/>
        <end position="716"/>
    </location>
</feature>
<feature type="repeat" description="TPR" evidence="2">
    <location>
        <begin position="357"/>
        <end position="390"/>
    </location>
</feature>
<dbReference type="Pfam" id="PF13174">
    <property type="entry name" value="TPR_6"/>
    <property type="match status" value="1"/>
</dbReference>